<evidence type="ECO:0000256" key="1">
    <source>
        <dbReference type="SAM" id="MobiDB-lite"/>
    </source>
</evidence>
<dbReference type="HOGENOM" id="CLU_924665_0_0_1"/>
<dbReference type="VEuPathDB" id="FungiDB:NECHADRAFT_89401"/>
<dbReference type="EMBL" id="GG699029">
    <property type="protein sequence ID" value="EEU33520.1"/>
    <property type="molecule type" value="Genomic_DNA"/>
</dbReference>
<accession>C7ZR38</accession>
<dbReference type="RefSeq" id="XP_003039233.1">
    <property type="nucleotide sequence ID" value="XM_003039187.1"/>
</dbReference>
<feature type="region of interest" description="Disordered" evidence="1">
    <location>
        <begin position="1"/>
        <end position="41"/>
    </location>
</feature>
<dbReference type="AlphaFoldDB" id="C7ZR38"/>
<evidence type="ECO:0000313" key="3">
    <source>
        <dbReference type="Proteomes" id="UP000005206"/>
    </source>
</evidence>
<protein>
    <submittedName>
        <fullName evidence="2">Uncharacterized protein</fullName>
    </submittedName>
</protein>
<organism evidence="2 3">
    <name type="scientific">Fusarium vanettenii (strain ATCC MYA-4622 / CBS 123669 / FGSC 9596 / NRRL 45880 / 77-13-4)</name>
    <name type="common">Fusarium solani subsp. pisi</name>
    <dbReference type="NCBI Taxonomy" id="660122"/>
    <lineage>
        <taxon>Eukaryota</taxon>
        <taxon>Fungi</taxon>
        <taxon>Dikarya</taxon>
        <taxon>Ascomycota</taxon>
        <taxon>Pezizomycotina</taxon>
        <taxon>Sordariomycetes</taxon>
        <taxon>Hypocreomycetidae</taxon>
        <taxon>Hypocreales</taxon>
        <taxon>Nectriaceae</taxon>
        <taxon>Fusarium</taxon>
        <taxon>Fusarium solani species complex</taxon>
        <taxon>Fusarium vanettenii</taxon>
    </lineage>
</organism>
<name>C7ZR38_FUSV7</name>
<proteinExistence type="predicted"/>
<keyword evidence="3" id="KW-1185">Reference proteome</keyword>
<dbReference type="InParanoid" id="C7ZR38"/>
<dbReference type="KEGG" id="nhe:NECHADRAFT_89401"/>
<dbReference type="GeneID" id="9666755"/>
<sequence length="301" mass="33099">MLGECSGLPGTMGLSGRTFPSLSGLREESRARRTTPAWPDPAIRNSRVAEKYSLVNIAMSHRVGSVVDVGQCQDVKEIRPAEAWVFRSLPDAWIFGGGGVYGVEGPRSVMHTGEVIPDLADHNARSAPARGPASLLTTQHWSISGRARQASSLLCCLLLLAETDFYSLGNDYRPSRATAKHRTAVRKCIWRSRFPGPLVQGSVDRGAWHGCPPHIRQRAKTGKMRDLSSLVSTYRGRLLALDMCYNLGAHVQKEIKQLSLQHIDAHLEDLLTEVKTKSGRTFEQITPKIKPDAGTQMVEAH</sequence>
<reference evidence="2 3" key="1">
    <citation type="journal article" date="2009" name="PLoS Genet.">
        <title>The genome of Nectria haematococca: contribution of supernumerary chromosomes to gene expansion.</title>
        <authorList>
            <person name="Coleman J.J."/>
            <person name="Rounsley S.D."/>
            <person name="Rodriguez-Carres M."/>
            <person name="Kuo A."/>
            <person name="Wasmann C.C."/>
            <person name="Grimwood J."/>
            <person name="Schmutz J."/>
            <person name="Taga M."/>
            <person name="White G.J."/>
            <person name="Zhou S."/>
            <person name="Schwartz D.C."/>
            <person name="Freitag M."/>
            <person name="Ma L.J."/>
            <person name="Danchin E.G."/>
            <person name="Henrissat B."/>
            <person name="Coutinho P.M."/>
            <person name="Nelson D.R."/>
            <person name="Straney D."/>
            <person name="Napoli C.A."/>
            <person name="Barker B.M."/>
            <person name="Gribskov M."/>
            <person name="Rep M."/>
            <person name="Kroken S."/>
            <person name="Molnar I."/>
            <person name="Rensing C."/>
            <person name="Kennell J.C."/>
            <person name="Zamora J."/>
            <person name="Farman M.L."/>
            <person name="Selker E.U."/>
            <person name="Salamov A."/>
            <person name="Shapiro H."/>
            <person name="Pangilinan J."/>
            <person name="Lindquist E."/>
            <person name="Lamers C."/>
            <person name="Grigoriev I.V."/>
            <person name="Geiser D.M."/>
            <person name="Covert S.F."/>
            <person name="Temporini E."/>
            <person name="Vanetten H.D."/>
        </authorList>
    </citation>
    <scope>NUCLEOTIDE SEQUENCE [LARGE SCALE GENOMIC DNA]</scope>
    <source>
        <strain evidence="3">ATCC MYA-4622 / CBS 123669 / FGSC 9596 / NRRL 45880 / 77-13-4</strain>
    </source>
</reference>
<gene>
    <name evidence="2" type="ORF">NECHADRAFT_89401</name>
</gene>
<dbReference type="Proteomes" id="UP000005206">
    <property type="component" value="Unassembled WGS sequence"/>
</dbReference>
<evidence type="ECO:0000313" key="2">
    <source>
        <dbReference type="EMBL" id="EEU33520.1"/>
    </source>
</evidence>